<protein>
    <submittedName>
        <fullName evidence="1">Uncharacterized protein</fullName>
    </submittedName>
</protein>
<reference evidence="1" key="1">
    <citation type="journal article" date="2022" name="bioRxiv">
        <title>Sequencing and chromosome-scale assembly of the giantPleurodeles waltlgenome.</title>
        <authorList>
            <person name="Brown T."/>
            <person name="Elewa A."/>
            <person name="Iarovenko S."/>
            <person name="Subramanian E."/>
            <person name="Araus A.J."/>
            <person name="Petzold A."/>
            <person name="Susuki M."/>
            <person name="Suzuki K.-i.T."/>
            <person name="Hayashi T."/>
            <person name="Toyoda A."/>
            <person name="Oliveira C."/>
            <person name="Osipova E."/>
            <person name="Leigh N.D."/>
            <person name="Simon A."/>
            <person name="Yun M.H."/>
        </authorList>
    </citation>
    <scope>NUCLEOTIDE SEQUENCE</scope>
    <source>
        <strain evidence="1">20211129_DDA</strain>
        <tissue evidence="1">Liver</tissue>
    </source>
</reference>
<sequence>MFPPDYIYLRSKVPKLRPIDSTRIPSAVKSRKCDVFRAIYTDVKECTSLDTRYHGGGLMELVVTGRLAVCGATALPCFVPHACWLDSSAGWRNQPGAVELHSSNLTFNMTDMPFEEEEYGQYYEDGQFLGDGLSEAINASV</sequence>
<organism evidence="1 2">
    <name type="scientific">Pleurodeles waltl</name>
    <name type="common">Iberian ribbed newt</name>
    <dbReference type="NCBI Taxonomy" id="8319"/>
    <lineage>
        <taxon>Eukaryota</taxon>
        <taxon>Metazoa</taxon>
        <taxon>Chordata</taxon>
        <taxon>Craniata</taxon>
        <taxon>Vertebrata</taxon>
        <taxon>Euteleostomi</taxon>
        <taxon>Amphibia</taxon>
        <taxon>Batrachia</taxon>
        <taxon>Caudata</taxon>
        <taxon>Salamandroidea</taxon>
        <taxon>Salamandridae</taxon>
        <taxon>Pleurodelinae</taxon>
        <taxon>Pleurodeles</taxon>
    </lineage>
</organism>
<dbReference type="Proteomes" id="UP001066276">
    <property type="component" value="Chromosome 5"/>
</dbReference>
<evidence type="ECO:0000313" key="2">
    <source>
        <dbReference type="Proteomes" id="UP001066276"/>
    </source>
</evidence>
<gene>
    <name evidence="1" type="ORF">NDU88_000015</name>
</gene>
<comment type="caution">
    <text evidence="1">The sequence shown here is derived from an EMBL/GenBank/DDBJ whole genome shotgun (WGS) entry which is preliminary data.</text>
</comment>
<dbReference type="EMBL" id="JANPWB010000009">
    <property type="protein sequence ID" value="KAJ1147128.1"/>
    <property type="molecule type" value="Genomic_DNA"/>
</dbReference>
<keyword evidence="2" id="KW-1185">Reference proteome</keyword>
<name>A0AAV7R4B9_PLEWA</name>
<evidence type="ECO:0000313" key="1">
    <source>
        <dbReference type="EMBL" id="KAJ1147128.1"/>
    </source>
</evidence>
<accession>A0AAV7R4B9</accession>
<proteinExistence type="predicted"/>
<dbReference type="AlphaFoldDB" id="A0AAV7R4B9"/>